<sequence length="694" mass="73186">MTRILTSMGLSVQIGLAVLLPILGMIALAALMIRQGAEDFTVKSHEGIESGGLVELVDMTPIFADLLAKLQNERGRTALQLADGNAEAALRDAVAATEATREVMATALSETPPAGFGTKFAGDVDAIRASLDGLAELRARVEAGDISPEEAVAQYNALNAQILKLMEYAARLGSDADISDAMTAYTALLQATEYLGQERALGGIGFSMGFFDTPTYRRFVQVMNAREGSLELFRRYASVPEVEFYEQSMQGPAVEAVDRMTQVVIEYATTGNTGDIEGPQWFDAVSAELALMREVEARVGNNLNDLVMHKEAAFEDRMTFSAGLCVVLVLIAAIFSFFVARSFISAVKRLTGTMEAAAAGDYGAEVRDTNRRDEIGAMARTVEVFKDAVKRADELGKEQAAERERQREAAESRAQTLARLTSEFDEQASAALQGFTSAAEQLSQLSERMSGSADEATAQSNAAANASEMAAQNVQNVASAAEELSASISEISRQVAQGTTMTSAAVGEAERADRQVQSLSEAAQKIGDVVKLINDIAGQTNLLALNATIEAARAGEAGKGFAVVASEVKSLAMQTGKATEEIAAQIGGIQSATTDAVAAIKGISGTITQISEVVTSISSAVEQQGAATQEIANSVQQASAGTQEVSSNIANVSNASRTTGEVAGEVRQSAGEMQRQSDGLRESVDSFLTRVRAA</sequence>
<dbReference type="InterPro" id="IPR003660">
    <property type="entry name" value="HAMP_dom"/>
</dbReference>
<dbReference type="Proteomes" id="UP001595528">
    <property type="component" value="Unassembled WGS sequence"/>
</dbReference>
<evidence type="ECO:0000259" key="10">
    <source>
        <dbReference type="PROSITE" id="PS50885"/>
    </source>
</evidence>
<evidence type="ECO:0000256" key="1">
    <source>
        <dbReference type="ARBA" id="ARBA00004429"/>
    </source>
</evidence>
<feature type="domain" description="HAMP" evidence="10">
    <location>
        <begin position="341"/>
        <end position="394"/>
    </location>
</feature>
<dbReference type="PROSITE" id="PS50192">
    <property type="entry name" value="T_SNARE"/>
    <property type="match status" value="1"/>
</dbReference>
<gene>
    <name evidence="11" type="ORF">ACFOGJ_00010</name>
</gene>
<dbReference type="InterPro" id="IPR004089">
    <property type="entry name" value="MCPsignal_dom"/>
</dbReference>
<organism evidence="11 12">
    <name type="scientific">Marinibaculum pumilum</name>
    <dbReference type="NCBI Taxonomy" id="1766165"/>
    <lineage>
        <taxon>Bacteria</taxon>
        <taxon>Pseudomonadati</taxon>
        <taxon>Pseudomonadota</taxon>
        <taxon>Alphaproteobacteria</taxon>
        <taxon>Rhodospirillales</taxon>
        <taxon>Rhodospirillaceae</taxon>
        <taxon>Marinibaculum</taxon>
    </lineage>
</organism>
<keyword evidence="12" id="KW-1185">Reference proteome</keyword>
<comment type="similarity">
    <text evidence="4">Belongs to the methyl-accepting chemotaxis (MCP) protein family.</text>
</comment>
<dbReference type="SUPFAM" id="SSF58104">
    <property type="entry name" value="Methyl-accepting chemotaxis protein (MCP) signaling domain"/>
    <property type="match status" value="1"/>
</dbReference>
<dbReference type="EMBL" id="JBHRTR010000001">
    <property type="protein sequence ID" value="MFC3225591.1"/>
    <property type="molecule type" value="Genomic_DNA"/>
</dbReference>
<dbReference type="Gene3D" id="6.10.340.10">
    <property type="match status" value="1"/>
</dbReference>
<comment type="caution">
    <text evidence="11">The sequence shown here is derived from an EMBL/GenBank/DDBJ whole genome shotgun (WGS) entry which is preliminary data.</text>
</comment>
<evidence type="ECO:0000256" key="4">
    <source>
        <dbReference type="ARBA" id="ARBA00029447"/>
    </source>
</evidence>
<dbReference type="PROSITE" id="PS50111">
    <property type="entry name" value="CHEMOTAXIS_TRANSDUC_2"/>
    <property type="match status" value="1"/>
</dbReference>
<dbReference type="InterPro" id="IPR004090">
    <property type="entry name" value="Chemotax_Me-accpt_rcpt"/>
</dbReference>
<keyword evidence="7" id="KW-0472">Membrane</keyword>
<evidence type="ECO:0000256" key="7">
    <source>
        <dbReference type="SAM" id="Phobius"/>
    </source>
</evidence>
<dbReference type="PANTHER" id="PTHR32089">
    <property type="entry name" value="METHYL-ACCEPTING CHEMOTAXIS PROTEIN MCPB"/>
    <property type="match status" value="1"/>
</dbReference>
<keyword evidence="3 5" id="KW-0807">Transducer</keyword>
<dbReference type="Pfam" id="PF00015">
    <property type="entry name" value="MCPsignal"/>
    <property type="match status" value="1"/>
</dbReference>
<dbReference type="PROSITE" id="PS50885">
    <property type="entry name" value="HAMP"/>
    <property type="match status" value="1"/>
</dbReference>
<feature type="domain" description="Methyl-accepting transducer" evidence="8">
    <location>
        <begin position="424"/>
        <end position="660"/>
    </location>
</feature>
<dbReference type="Pfam" id="PF00672">
    <property type="entry name" value="HAMP"/>
    <property type="match status" value="1"/>
</dbReference>
<evidence type="ECO:0000259" key="9">
    <source>
        <dbReference type="PROSITE" id="PS50192"/>
    </source>
</evidence>
<evidence type="ECO:0000259" key="8">
    <source>
        <dbReference type="PROSITE" id="PS50111"/>
    </source>
</evidence>
<keyword evidence="2" id="KW-0997">Cell inner membrane</keyword>
<dbReference type="Pfam" id="PF08376">
    <property type="entry name" value="NIT"/>
    <property type="match status" value="1"/>
</dbReference>
<feature type="domain" description="T-SNARE coiled-coil homology" evidence="9">
    <location>
        <begin position="590"/>
        <end position="652"/>
    </location>
</feature>
<name>A0ABV7KT87_9PROT</name>
<evidence type="ECO:0000256" key="2">
    <source>
        <dbReference type="ARBA" id="ARBA00022519"/>
    </source>
</evidence>
<dbReference type="RefSeq" id="WP_379897312.1">
    <property type="nucleotide sequence ID" value="NZ_JBHRTR010000001.1"/>
</dbReference>
<dbReference type="Gene3D" id="1.10.287.950">
    <property type="entry name" value="Methyl-accepting chemotaxis protein"/>
    <property type="match status" value="1"/>
</dbReference>
<dbReference type="PANTHER" id="PTHR32089:SF112">
    <property type="entry name" value="LYSOZYME-LIKE PROTEIN-RELATED"/>
    <property type="match status" value="1"/>
</dbReference>
<protein>
    <submittedName>
        <fullName evidence="11">Methyl-accepting chemotaxis protein</fullName>
    </submittedName>
</protein>
<feature type="region of interest" description="Disordered" evidence="6">
    <location>
        <begin position="656"/>
        <end position="681"/>
    </location>
</feature>
<dbReference type="InterPro" id="IPR013587">
    <property type="entry name" value="Nitrate/nitrite_sensing"/>
</dbReference>
<keyword evidence="2" id="KW-1003">Cell membrane</keyword>
<evidence type="ECO:0000256" key="5">
    <source>
        <dbReference type="PROSITE-ProRule" id="PRU00284"/>
    </source>
</evidence>
<proteinExistence type="inferred from homology"/>
<accession>A0ABV7KT87</accession>
<dbReference type="CDD" id="cd06225">
    <property type="entry name" value="HAMP"/>
    <property type="match status" value="1"/>
</dbReference>
<evidence type="ECO:0000313" key="12">
    <source>
        <dbReference type="Proteomes" id="UP001595528"/>
    </source>
</evidence>
<dbReference type="SMART" id="SM00283">
    <property type="entry name" value="MA"/>
    <property type="match status" value="1"/>
</dbReference>
<reference evidence="12" key="1">
    <citation type="journal article" date="2019" name="Int. J. Syst. Evol. Microbiol.">
        <title>The Global Catalogue of Microorganisms (GCM) 10K type strain sequencing project: providing services to taxonomists for standard genome sequencing and annotation.</title>
        <authorList>
            <consortium name="The Broad Institute Genomics Platform"/>
            <consortium name="The Broad Institute Genome Sequencing Center for Infectious Disease"/>
            <person name="Wu L."/>
            <person name="Ma J."/>
        </authorList>
    </citation>
    <scope>NUCLEOTIDE SEQUENCE [LARGE SCALE GENOMIC DNA]</scope>
    <source>
        <strain evidence="12">KCTC 42964</strain>
    </source>
</reference>
<dbReference type="SMART" id="SM00304">
    <property type="entry name" value="HAMP"/>
    <property type="match status" value="1"/>
</dbReference>
<dbReference type="PRINTS" id="PR00260">
    <property type="entry name" value="CHEMTRNSDUCR"/>
</dbReference>
<evidence type="ECO:0000256" key="3">
    <source>
        <dbReference type="ARBA" id="ARBA00023224"/>
    </source>
</evidence>
<keyword evidence="7" id="KW-0812">Transmembrane</keyword>
<keyword evidence="7" id="KW-1133">Transmembrane helix</keyword>
<comment type="subcellular location">
    <subcellularLocation>
        <location evidence="1">Cell inner membrane</location>
        <topology evidence="1">Multi-pass membrane protein</topology>
    </subcellularLocation>
</comment>
<evidence type="ECO:0000313" key="11">
    <source>
        <dbReference type="EMBL" id="MFC3225591.1"/>
    </source>
</evidence>
<feature type="transmembrane region" description="Helical" evidence="7">
    <location>
        <begin position="318"/>
        <end position="340"/>
    </location>
</feature>
<dbReference type="InterPro" id="IPR000727">
    <property type="entry name" value="T_SNARE_dom"/>
</dbReference>
<feature type="transmembrane region" description="Helical" evidence="7">
    <location>
        <begin position="12"/>
        <end position="33"/>
    </location>
</feature>
<evidence type="ECO:0000256" key="6">
    <source>
        <dbReference type="SAM" id="MobiDB-lite"/>
    </source>
</evidence>